<dbReference type="GO" id="GO:0004556">
    <property type="term" value="F:alpha-amylase activity"/>
    <property type="evidence" value="ECO:0007669"/>
    <property type="project" value="TreeGrafter"/>
</dbReference>
<dbReference type="Pfam" id="PF00128">
    <property type="entry name" value="Alpha-amylase"/>
    <property type="match status" value="1"/>
</dbReference>
<dbReference type="AlphaFoldDB" id="A0AAJ0HR77"/>
<dbReference type="InterPro" id="IPR006047">
    <property type="entry name" value="GH13_cat_dom"/>
</dbReference>
<keyword evidence="3" id="KW-0326">Glycosidase</keyword>
<comment type="caution">
    <text evidence="6">The sequence shown here is derived from an EMBL/GenBank/DDBJ whole genome shotgun (WGS) entry which is preliminary data.</text>
</comment>
<accession>A0AAJ0HR77</accession>
<dbReference type="SUPFAM" id="SSF51011">
    <property type="entry name" value="Glycosyl hydrolase domain"/>
    <property type="match status" value="1"/>
</dbReference>
<dbReference type="GO" id="GO:0005987">
    <property type="term" value="P:sucrose catabolic process"/>
    <property type="evidence" value="ECO:0007669"/>
    <property type="project" value="TreeGrafter"/>
</dbReference>
<evidence type="ECO:0000313" key="7">
    <source>
        <dbReference type="Proteomes" id="UP001275084"/>
    </source>
</evidence>
<evidence type="ECO:0000259" key="5">
    <source>
        <dbReference type="SMART" id="SM00642"/>
    </source>
</evidence>
<sequence length="596" mass="68082">MAGNSQAVRKWWKEAVVYQVYPASFNDTNGDGRGDVNGITAKLDYLQALGADVIWVSPIYDSPQADMGYDISNYRDIYPPYGTLDDVDRLVQELHKRDMKLVMDLVVNHTSEQHPWFLESRSSLSNPKRDWYIWKKPVYDADGKPHPPNNWGQILGEGHPAWIFDDATQEYYLAVFTPQQPDLNWENPDVRAEVHEILRFWLDRGVSGFRMDVINLISKDQAFPDGDVLIPGARYQPGTKHFANGPRLHEFLQALKREVLDCYGGVMTVGEMPFVLDEEEILKIVHHEQGFLNMIFNFELVEIDAQRGDVPGDFRMSVGPWSVADLRRAVTRWQRLMIDNGGWNSVYCENHDQPRSASHFCDDSDEYREYSSKLLCLMQATLCGTLFVYQGEELGMRNVPLEWGAEEYKDIESVNYWNKINEMYPGSEAKLLEARKAMRAKARDNSRTPMQWDASPNAGFCPPGVQPWMRVNDDYQTVNAAVQTAAGSPSVYHFWQKILALRKKHPEVFVYGGYELVDESNADVFSYVRTADAGEKWFAVLNFTGKDAKWALPEGVAGKLQWVAGNYFSDECDVVPEVSNRGLELRPWEGLLGRAI</sequence>
<dbReference type="Gene3D" id="3.90.400.10">
    <property type="entry name" value="Oligo-1,6-glucosidase, Domain 2"/>
    <property type="match status" value="1"/>
</dbReference>
<evidence type="ECO:0000256" key="2">
    <source>
        <dbReference type="ARBA" id="ARBA00022801"/>
    </source>
</evidence>
<evidence type="ECO:0000256" key="4">
    <source>
        <dbReference type="ARBA" id="ARBA00026248"/>
    </source>
</evidence>
<feature type="domain" description="Glycosyl hydrolase family 13 catalytic" evidence="5">
    <location>
        <begin position="19"/>
        <end position="447"/>
    </location>
</feature>
<proteinExistence type="inferred from homology"/>
<dbReference type="InterPro" id="IPR017853">
    <property type="entry name" value="GH"/>
</dbReference>
<organism evidence="6 7">
    <name type="scientific">Lasiosphaeria hispida</name>
    <dbReference type="NCBI Taxonomy" id="260671"/>
    <lineage>
        <taxon>Eukaryota</taxon>
        <taxon>Fungi</taxon>
        <taxon>Dikarya</taxon>
        <taxon>Ascomycota</taxon>
        <taxon>Pezizomycotina</taxon>
        <taxon>Sordariomycetes</taxon>
        <taxon>Sordariomycetidae</taxon>
        <taxon>Sordariales</taxon>
        <taxon>Lasiosphaeriaceae</taxon>
        <taxon>Lasiosphaeria</taxon>
    </lineage>
</organism>
<dbReference type="InterPro" id="IPR013780">
    <property type="entry name" value="Glyco_hydro_b"/>
</dbReference>
<dbReference type="PANTHER" id="PTHR10357:SF232">
    <property type="entry name" value="GLYCOSYL HYDROLASE FAMILY 13 CATALYTIC DOMAIN-CONTAINING PROTEIN"/>
    <property type="match status" value="1"/>
</dbReference>
<comment type="similarity">
    <text evidence="1">Belongs to the glycosyl hydrolase 13 family.</text>
</comment>
<dbReference type="GO" id="GO:0004575">
    <property type="term" value="F:sucrose alpha-glucosidase activity"/>
    <property type="evidence" value="ECO:0007669"/>
    <property type="project" value="TreeGrafter"/>
</dbReference>
<keyword evidence="2 6" id="KW-0378">Hydrolase</keyword>
<dbReference type="PANTHER" id="PTHR10357">
    <property type="entry name" value="ALPHA-AMYLASE FAMILY MEMBER"/>
    <property type="match status" value="1"/>
</dbReference>
<evidence type="ECO:0000313" key="6">
    <source>
        <dbReference type="EMBL" id="KAK3359832.1"/>
    </source>
</evidence>
<dbReference type="GO" id="GO:0033934">
    <property type="term" value="F:glucan 1,4-alpha-maltotriohydrolase activity"/>
    <property type="evidence" value="ECO:0007669"/>
    <property type="project" value="TreeGrafter"/>
</dbReference>
<dbReference type="SMART" id="SM00642">
    <property type="entry name" value="Aamy"/>
    <property type="match status" value="1"/>
</dbReference>
<evidence type="ECO:0000256" key="1">
    <source>
        <dbReference type="ARBA" id="ARBA00008061"/>
    </source>
</evidence>
<gene>
    <name evidence="6" type="ORF">B0T25DRAFT_533936</name>
</gene>
<dbReference type="Gene3D" id="3.20.20.80">
    <property type="entry name" value="Glycosidases"/>
    <property type="match status" value="1"/>
</dbReference>
<reference evidence="6" key="2">
    <citation type="submission" date="2023-06" db="EMBL/GenBank/DDBJ databases">
        <authorList>
            <consortium name="Lawrence Berkeley National Laboratory"/>
            <person name="Haridas S."/>
            <person name="Hensen N."/>
            <person name="Bonometti L."/>
            <person name="Westerberg I."/>
            <person name="Brannstrom I.O."/>
            <person name="Guillou S."/>
            <person name="Cros-Aarteil S."/>
            <person name="Calhoun S."/>
            <person name="Kuo A."/>
            <person name="Mondo S."/>
            <person name="Pangilinan J."/>
            <person name="Riley R."/>
            <person name="Labutti K."/>
            <person name="Andreopoulos B."/>
            <person name="Lipzen A."/>
            <person name="Chen C."/>
            <person name="Yanf M."/>
            <person name="Daum C."/>
            <person name="Ng V."/>
            <person name="Clum A."/>
            <person name="Steindorff A."/>
            <person name="Ohm R."/>
            <person name="Martin F."/>
            <person name="Silar P."/>
            <person name="Natvig D."/>
            <person name="Lalanne C."/>
            <person name="Gautier V."/>
            <person name="Ament-Velasquez S.L."/>
            <person name="Kruys A."/>
            <person name="Hutchinson M.I."/>
            <person name="Powell A.J."/>
            <person name="Barry K."/>
            <person name="Miller A.N."/>
            <person name="Grigoriev I.V."/>
            <person name="Debuchy R."/>
            <person name="Gladieux P."/>
            <person name="Thoren M.H."/>
            <person name="Johannesson H."/>
        </authorList>
    </citation>
    <scope>NUCLEOTIDE SEQUENCE</scope>
    <source>
        <strain evidence="6">CBS 955.72</strain>
    </source>
</reference>
<evidence type="ECO:0000256" key="3">
    <source>
        <dbReference type="ARBA" id="ARBA00023295"/>
    </source>
</evidence>
<dbReference type="CDD" id="cd11333">
    <property type="entry name" value="AmyAc_SI_OligoGlu_DGase"/>
    <property type="match status" value="1"/>
</dbReference>
<dbReference type="EMBL" id="JAUIQD010000002">
    <property type="protein sequence ID" value="KAK3359832.1"/>
    <property type="molecule type" value="Genomic_DNA"/>
</dbReference>
<name>A0AAJ0HR77_9PEZI</name>
<dbReference type="GO" id="GO:0000025">
    <property type="term" value="P:maltose catabolic process"/>
    <property type="evidence" value="ECO:0007669"/>
    <property type="project" value="TreeGrafter"/>
</dbReference>
<keyword evidence="4" id="KW-0462">Maltose metabolism</keyword>
<reference evidence="6" key="1">
    <citation type="journal article" date="2023" name="Mol. Phylogenet. Evol.">
        <title>Genome-scale phylogeny and comparative genomics of the fungal order Sordariales.</title>
        <authorList>
            <person name="Hensen N."/>
            <person name="Bonometti L."/>
            <person name="Westerberg I."/>
            <person name="Brannstrom I.O."/>
            <person name="Guillou S."/>
            <person name="Cros-Aarteil S."/>
            <person name="Calhoun S."/>
            <person name="Haridas S."/>
            <person name="Kuo A."/>
            <person name="Mondo S."/>
            <person name="Pangilinan J."/>
            <person name="Riley R."/>
            <person name="LaButti K."/>
            <person name="Andreopoulos B."/>
            <person name="Lipzen A."/>
            <person name="Chen C."/>
            <person name="Yan M."/>
            <person name="Daum C."/>
            <person name="Ng V."/>
            <person name="Clum A."/>
            <person name="Steindorff A."/>
            <person name="Ohm R.A."/>
            <person name="Martin F."/>
            <person name="Silar P."/>
            <person name="Natvig D.O."/>
            <person name="Lalanne C."/>
            <person name="Gautier V."/>
            <person name="Ament-Velasquez S.L."/>
            <person name="Kruys A."/>
            <person name="Hutchinson M.I."/>
            <person name="Powell A.J."/>
            <person name="Barry K."/>
            <person name="Miller A.N."/>
            <person name="Grigoriev I.V."/>
            <person name="Debuchy R."/>
            <person name="Gladieux P."/>
            <person name="Hiltunen Thoren M."/>
            <person name="Johannesson H."/>
        </authorList>
    </citation>
    <scope>NUCLEOTIDE SEQUENCE</scope>
    <source>
        <strain evidence="6">CBS 955.72</strain>
    </source>
</reference>
<dbReference type="Gene3D" id="2.60.40.1180">
    <property type="entry name" value="Golgi alpha-mannosidase II"/>
    <property type="match status" value="1"/>
</dbReference>
<dbReference type="FunFam" id="3.20.20.80:FF:000064">
    <property type="entry name" value="Oligo-1,6-glucosidase"/>
    <property type="match status" value="2"/>
</dbReference>
<dbReference type="GO" id="GO:0004574">
    <property type="term" value="F:oligo-1,6-glucosidase activity"/>
    <property type="evidence" value="ECO:0007669"/>
    <property type="project" value="TreeGrafter"/>
</dbReference>
<dbReference type="Proteomes" id="UP001275084">
    <property type="component" value="Unassembled WGS sequence"/>
</dbReference>
<dbReference type="InterPro" id="IPR045857">
    <property type="entry name" value="O16G_dom_2"/>
</dbReference>
<dbReference type="SUPFAM" id="SSF51445">
    <property type="entry name" value="(Trans)glycosidases"/>
    <property type="match status" value="1"/>
</dbReference>
<keyword evidence="7" id="KW-1185">Reference proteome</keyword>
<protein>
    <submittedName>
        <fullName evidence="6">Glycoside hydrolase superfamily</fullName>
    </submittedName>
</protein>